<sequence length="117" mass="13492">MFDFSDLLEEHSVPFVAYEKRDGDWADNGDWVPAGKLVPINLKGAIFPLTKDDLQYAENGTYSEKDRKIYTTHVLEVGQRLLYKNITYTIQGMEDYSDYMDINIYYARWAGDESSSG</sequence>
<evidence type="ECO:0000313" key="1">
    <source>
        <dbReference type="EMBL" id="RID87057.1"/>
    </source>
</evidence>
<name>A0A398BB59_9BACI</name>
<dbReference type="EMBL" id="QWVS01000013">
    <property type="protein sequence ID" value="RID87057.1"/>
    <property type="molecule type" value="Genomic_DNA"/>
</dbReference>
<protein>
    <recommendedName>
        <fullName evidence="3">Head-tail adaptor protein</fullName>
    </recommendedName>
</protein>
<reference evidence="1 2" key="1">
    <citation type="submission" date="2018-08" db="EMBL/GenBank/DDBJ databases">
        <title>Bacillus jemisoniae sp. nov., Bacillus chryseoplanitiae sp. nov., Bacillus resnikiae sp. nov., and Bacillus frankliniae sp. nov., isolated from Viking spacecraft and associated surfaces.</title>
        <authorList>
            <person name="Seuylemezian A."/>
            <person name="Vaishampayan P."/>
        </authorList>
    </citation>
    <scope>NUCLEOTIDE SEQUENCE [LARGE SCALE GENOMIC DNA]</scope>
    <source>
        <strain evidence="1 2">MA001</strain>
    </source>
</reference>
<proteinExistence type="predicted"/>
<evidence type="ECO:0000313" key="2">
    <source>
        <dbReference type="Proteomes" id="UP000266016"/>
    </source>
</evidence>
<dbReference type="Proteomes" id="UP000266016">
    <property type="component" value="Unassembled WGS sequence"/>
</dbReference>
<comment type="caution">
    <text evidence="1">The sequence shown here is derived from an EMBL/GenBank/DDBJ whole genome shotgun (WGS) entry which is preliminary data.</text>
</comment>
<keyword evidence="2" id="KW-1185">Reference proteome</keyword>
<dbReference type="RefSeq" id="WP_119116452.1">
    <property type="nucleotide sequence ID" value="NZ_QWVS01000013.1"/>
</dbReference>
<organism evidence="1 2">
    <name type="scientific">Peribacillus asahii</name>
    <dbReference type="NCBI Taxonomy" id="228899"/>
    <lineage>
        <taxon>Bacteria</taxon>
        <taxon>Bacillati</taxon>
        <taxon>Bacillota</taxon>
        <taxon>Bacilli</taxon>
        <taxon>Bacillales</taxon>
        <taxon>Bacillaceae</taxon>
        <taxon>Peribacillus</taxon>
    </lineage>
</organism>
<evidence type="ECO:0008006" key="3">
    <source>
        <dbReference type="Google" id="ProtNLM"/>
    </source>
</evidence>
<accession>A0A398BB59</accession>
<gene>
    <name evidence="1" type="ORF">D1953_06995</name>
</gene>
<dbReference type="AlphaFoldDB" id="A0A398BB59"/>